<name>A0ABV7F0X1_9BURK</name>
<dbReference type="SUPFAM" id="SSF46785">
    <property type="entry name" value="Winged helix' DNA-binding domain"/>
    <property type="match status" value="1"/>
</dbReference>
<dbReference type="PROSITE" id="PS50931">
    <property type="entry name" value="HTH_LYSR"/>
    <property type="match status" value="1"/>
</dbReference>
<dbReference type="InterPro" id="IPR005119">
    <property type="entry name" value="LysR_subst-bd"/>
</dbReference>
<dbReference type="RefSeq" id="WP_390323253.1">
    <property type="nucleotide sequence ID" value="NZ_JBHRTP010000036.1"/>
</dbReference>
<sequence>MDLRLLRYFSVLAEELHFGRAATRLHMSQPPLSQQIRLLELELGTPLFLRTQRRVELTAAGVALKEQAPLVFAQMERAVDLTRQAGRGHLGKLEIGMISSVMVGILPHTLRVFQERYPDVKWTLRELMPAAQLEALKERRLDLCFFRTAQDDAQLASEPLSSEAIAAVLPQGHRLAKRTRLQLADLAEEPFIFFKLGQSQFAEYLRQCCIEAGFTPRIHQQVVEVQTLLGLVREGLGIALLPASTAHFVHSGIVYRALTQPAPQTTLYAIYRKEDPSPVLQVFLETVRELVAQESDK</sequence>
<dbReference type="InterPro" id="IPR036390">
    <property type="entry name" value="WH_DNA-bd_sf"/>
</dbReference>
<comment type="similarity">
    <text evidence="1">Belongs to the LysR transcriptional regulatory family.</text>
</comment>
<dbReference type="Pfam" id="PF00126">
    <property type="entry name" value="HTH_1"/>
    <property type="match status" value="1"/>
</dbReference>
<evidence type="ECO:0000256" key="3">
    <source>
        <dbReference type="ARBA" id="ARBA00023125"/>
    </source>
</evidence>
<evidence type="ECO:0000256" key="2">
    <source>
        <dbReference type="ARBA" id="ARBA00023015"/>
    </source>
</evidence>
<keyword evidence="4" id="KW-0804">Transcription</keyword>
<dbReference type="PRINTS" id="PR00039">
    <property type="entry name" value="HTHLYSR"/>
</dbReference>
<evidence type="ECO:0000313" key="7">
    <source>
        <dbReference type="Proteomes" id="UP001595530"/>
    </source>
</evidence>
<protein>
    <submittedName>
        <fullName evidence="6">LysR family transcriptional regulator</fullName>
    </submittedName>
</protein>
<keyword evidence="2" id="KW-0805">Transcription regulation</keyword>
<evidence type="ECO:0000256" key="4">
    <source>
        <dbReference type="ARBA" id="ARBA00023163"/>
    </source>
</evidence>
<dbReference type="PANTHER" id="PTHR30346:SF0">
    <property type="entry name" value="HCA OPERON TRANSCRIPTIONAL ACTIVATOR HCAR"/>
    <property type="match status" value="1"/>
</dbReference>
<comment type="caution">
    <text evidence="6">The sequence shown here is derived from an EMBL/GenBank/DDBJ whole genome shotgun (WGS) entry which is preliminary data.</text>
</comment>
<dbReference type="InterPro" id="IPR036388">
    <property type="entry name" value="WH-like_DNA-bd_sf"/>
</dbReference>
<evidence type="ECO:0000259" key="5">
    <source>
        <dbReference type="PROSITE" id="PS50931"/>
    </source>
</evidence>
<dbReference type="Proteomes" id="UP001595530">
    <property type="component" value="Unassembled WGS sequence"/>
</dbReference>
<dbReference type="PANTHER" id="PTHR30346">
    <property type="entry name" value="TRANSCRIPTIONAL DUAL REGULATOR HCAR-RELATED"/>
    <property type="match status" value="1"/>
</dbReference>
<dbReference type="EMBL" id="JBHRTP010000036">
    <property type="protein sequence ID" value="MFC3108684.1"/>
    <property type="molecule type" value="Genomic_DNA"/>
</dbReference>
<dbReference type="Gene3D" id="3.40.190.10">
    <property type="entry name" value="Periplasmic binding protein-like II"/>
    <property type="match status" value="2"/>
</dbReference>
<dbReference type="InterPro" id="IPR000847">
    <property type="entry name" value="LysR_HTH_N"/>
</dbReference>
<keyword evidence="3" id="KW-0238">DNA-binding</keyword>
<dbReference type="NCBIfam" id="NF007439">
    <property type="entry name" value="PRK09986.1"/>
    <property type="match status" value="1"/>
</dbReference>
<evidence type="ECO:0000313" key="6">
    <source>
        <dbReference type="EMBL" id="MFC3108684.1"/>
    </source>
</evidence>
<organism evidence="6 7">
    <name type="scientific">Undibacterium arcticum</name>
    <dbReference type="NCBI Taxonomy" id="1762892"/>
    <lineage>
        <taxon>Bacteria</taxon>
        <taxon>Pseudomonadati</taxon>
        <taxon>Pseudomonadota</taxon>
        <taxon>Betaproteobacteria</taxon>
        <taxon>Burkholderiales</taxon>
        <taxon>Oxalobacteraceae</taxon>
        <taxon>Undibacterium</taxon>
    </lineage>
</organism>
<keyword evidence="7" id="KW-1185">Reference proteome</keyword>
<accession>A0ABV7F0X1</accession>
<reference evidence="7" key="1">
    <citation type="journal article" date="2019" name="Int. J. Syst. Evol. Microbiol.">
        <title>The Global Catalogue of Microorganisms (GCM) 10K type strain sequencing project: providing services to taxonomists for standard genome sequencing and annotation.</title>
        <authorList>
            <consortium name="The Broad Institute Genomics Platform"/>
            <consortium name="The Broad Institute Genome Sequencing Center for Infectious Disease"/>
            <person name="Wu L."/>
            <person name="Ma J."/>
        </authorList>
    </citation>
    <scope>NUCLEOTIDE SEQUENCE [LARGE SCALE GENOMIC DNA]</scope>
    <source>
        <strain evidence="7">KCTC 42986</strain>
    </source>
</reference>
<feature type="domain" description="HTH lysR-type" evidence="5">
    <location>
        <begin position="1"/>
        <end position="58"/>
    </location>
</feature>
<evidence type="ECO:0000256" key="1">
    <source>
        <dbReference type="ARBA" id="ARBA00009437"/>
    </source>
</evidence>
<dbReference type="SUPFAM" id="SSF53850">
    <property type="entry name" value="Periplasmic binding protein-like II"/>
    <property type="match status" value="1"/>
</dbReference>
<proteinExistence type="inferred from homology"/>
<dbReference type="Pfam" id="PF03466">
    <property type="entry name" value="LysR_substrate"/>
    <property type="match status" value="1"/>
</dbReference>
<dbReference type="Gene3D" id="1.10.10.10">
    <property type="entry name" value="Winged helix-like DNA-binding domain superfamily/Winged helix DNA-binding domain"/>
    <property type="match status" value="1"/>
</dbReference>
<gene>
    <name evidence="6" type="ORF">ACFOFO_12045</name>
</gene>